<dbReference type="InterPro" id="IPR036396">
    <property type="entry name" value="Cyt_P450_sf"/>
</dbReference>
<dbReference type="PRINTS" id="PR00463">
    <property type="entry name" value="EP450I"/>
</dbReference>
<dbReference type="GO" id="GO:0020037">
    <property type="term" value="F:heme binding"/>
    <property type="evidence" value="ECO:0007669"/>
    <property type="project" value="InterPro"/>
</dbReference>
<gene>
    <name evidence="3" type="ORF">Rhe02_12810</name>
</gene>
<comment type="cofactor">
    <cofactor evidence="2">
        <name>heme</name>
        <dbReference type="ChEBI" id="CHEBI:30413"/>
    </cofactor>
</comment>
<keyword evidence="2" id="KW-0408">Iron</keyword>
<comment type="similarity">
    <text evidence="1">Belongs to the cytochrome P450 family.</text>
</comment>
<dbReference type="GO" id="GO:0005506">
    <property type="term" value="F:iron ion binding"/>
    <property type="evidence" value="ECO:0007669"/>
    <property type="project" value="InterPro"/>
</dbReference>
<keyword evidence="2" id="KW-0479">Metal-binding</keyword>
<proteinExistence type="inferred from homology"/>
<keyword evidence="4" id="KW-1185">Reference proteome</keyword>
<dbReference type="SUPFAM" id="SSF48264">
    <property type="entry name" value="Cytochrome P450"/>
    <property type="match status" value="1"/>
</dbReference>
<comment type="caution">
    <text evidence="3">The sequence shown here is derived from an EMBL/GenBank/DDBJ whole genome shotgun (WGS) entry which is preliminary data.</text>
</comment>
<dbReference type="Gene3D" id="1.10.630.10">
    <property type="entry name" value="Cytochrome P450"/>
    <property type="match status" value="1"/>
</dbReference>
<dbReference type="AlphaFoldDB" id="A0A8J3Q4D2"/>
<name>A0A8J3Q4D2_9ACTN</name>
<dbReference type="InterPro" id="IPR050121">
    <property type="entry name" value="Cytochrome_P450_monoxygenase"/>
</dbReference>
<dbReference type="GO" id="GO:0016705">
    <property type="term" value="F:oxidoreductase activity, acting on paired donors, with incorporation or reduction of molecular oxygen"/>
    <property type="evidence" value="ECO:0007669"/>
    <property type="project" value="InterPro"/>
</dbReference>
<protein>
    <submittedName>
        <fullName evidence="3">Cytochrome P450</fullName>
    </submittedName>
</protein>
<evidence type="ECO:0000313" key="3">
    <source>
        <dbReference type="EMBL" id="GIH03214.1"/>
    </source>
</evidence>
<evidence type="ECO:0000313" key="4">
    <source>
        <dbReference type="Proteomes" id="UP000612899"/>
    </source>
</evidence>
<dbReference type="RefSeq" id="WP_203907131.1">
    <property type="nucleotide sequence ID" value="NZ_BONY01000006.1"/>
</dbReference>
<dbReference type="CDD" id="cd00302">
    <property type="entry name" value="cytochrome_P450"/>
    <property type="match status" value="1"/>
</dbReference>
<dbReference type="PANTHER" id="PTHR24305">
    <property type="entry name" value="CYTOCHROME P450"/>
    <property type="match status" value="1"/>
</dbReference>
<accession>A0A8J3Q4D2</accession>
<keyword evidence="2" id="KW-0349">Heme</keyword>
<dbReference type="InterPro" id="IPR002401">
    <property type="entry name" value="Cyt_P450_E_grp-I"/>
</dbReference>
<sequence length="403" mass="44525">MTQTPDRLRELRRRRAIEGNIFRISPDTIAVFDADIAARINAINFRDQEVPDPIGDLLAGRREPVSWKQIRAAWGPVLRRLTGAEAVTALYERMDALLAQRAGAQLDLAQLAQEVCTYSLLPIVIDGLSDVDDARIRRDVTFGFTDLATLQPKHSRWSRLRTTATEIRAGFVVRAELRGRARGRRDRRADLTDPLVDLLPTVGYGRAVDAVTALLTAIAGPPGAIGACLLFAMHRHREWTEHLQAELAQVPQTGLHAPAATPITTRFVKEALRMWSPPLLLARTARISISVPPVELSAGQTYVVSPHLIHRDPARWERPEQFDPQRWLARSPGLSAGYLPFGLPPKTCPGAALGTVQLIALCHLLCTRYRIDWADSARPPEIALGAVAVPVNLFGTVRPVTRT</sequence>
<feature type="binding site" description="axial binding residue" evidence="2">
    <location>
        <position position="348"/>
    </location>
    <ligand>
        <name>heme</name>
        <dbReference type="ChEBI" id="CHEBI:30413"/>
    </ligand>
    <ligandPart>
        <name>Fe</name>
        <dbReference type="ChEBI" id="CHEBI:18248"/>
    </ligandPart>
</feature>
<dbReference type="Pfam" id="PF00067">
    <property type="entry name" value="p450"/>
    <property type="match status" value="1"/>
</dbReference>
<evidence type="ECO:0000256" key="2">
    <source>
        <dbReference type="PIRSR" id="PIRSR602401-1"/>
    </source>
</evidence>
<organism evidence="3 4">
    <name type="scientific">Rhizocola hellebori</name>
    <dbReference type="NCBI Taxonomy" id="1392758"/>
    <lineage>
        <taxon>Bacteria</taxon>
        <taxon>Bacillati</taxon>
        <taxon>Actinomycetota</taxon>
        <taxon>Actinomycetes</taxon>
        <taxon>Micromonosporales</taxon>
        <taxon>Micromonosporaceae</taxon>
        <taxon>Rhizocola</taxon>
    </lineage>
</organism>
<dbReference type="PANTHER" id="PTHR24305:SF166">
    <property type="entry name" value="CYTOCHROME P450 12A4, MITOCHONDRIAL-RELATED"/>
    <property type="match status" value="1"/>
</dbReference>
<evidence type="ECO:0000256" key="1">
    <source>
        <dbReference type="ARBA" id="ARBA00010617"/>
    </source>
</evidence>
<dbReference type="Proteomes" id="UP000612899">
    <property type="component" value="Unassembled WGS sequence"/>
</dbReference>
<reference evidence="3" key="1">
    <citation type="submission" date="2021-01" db="EMBL/GenBank/DDBJ databases">
        <title>Whole genome shotgun sequence of Rhizocola hellebori NBRC 109834.</title>
        <authorList>
            <person name="Komaki H."/>
            <person name="Tamura T."/>
        </authorList>
    </citation>
    <scope>NUCLEOTIDE SEQUENCE</scope>
    <source>
        <strain evidence="3">NBRC 109834</strain>
    </source>
</reference>
<dbReference type="GO" id="GO:0004497">
    <property type="term" value="F:monooxygenase activity"/>
    <property type="evidence" value="ECO:0007669"/>
    <property type="project" value="InterPro"/>
</dbReference>
<dbReference type="InterPro" id="IPR001128">
    <property type="entry name" value="Cyt_P450"/>
</dbReference>
<dbReference type="EMBL" id="BONY01000006">
    <property type="protein sequence ID" value="GIH03214.1"/>
    <property type="molecule type" value="Genomic_DNA"/>
</dbReference>